<organism evidence="5 6">
    <name type="scientific">Cryptosporangium minutisporangium</name>
    <dbReference type="NCBI Taxonomy" id="113569"/>
    <lineage>
        <taxon>Bacteria</taxon>
        <taxon>Bacillati</taxon>
        <taxon>Actinomycetota</taxon>
        <taxon>Actinomycetes</taxon>
        <taxon>Cryptosporangiales</taxon>
        <taxon>Cryptosporangiaceae</taxon>
        <taxon>Cryptosporangium</taxon>
    </lineage>
</organism>
<comment type="caution">
    <text evidence="5">The sequence shown here is derived from an EMBL/GenBank/DDBJ whole genome shotgun (WGS) entry which is preliminary data.</text>
</comment>
<protein>
    <recommendedName>
        <fullName evidence="4">AB hydrolase-1 domain-containing protein</fullName>
    </recommendedName>
</protein>
<keyword evidence="1" id="KW-0378">Hydrolase</keyword>
<dbReference type="Proteomes" id="UP001501676">
    <property type="component" value="Unassembled WGS sequence"/>
</dbReference>
<reference evidence="6" key="1">
    <citation type="journal article" date="2019" name="Int. J. Syst. Evol. Microbiol.">
        <title>The Global Catalogue of Microorganisms (GCM) 10K type strain sequencing project: providing services to taxonomists for standard genome sequencing and annotation.</title>
        <authorList>
            <consortium name="The Broad Institute Genomics Platform"/>
            <consortium name="The Broad Institute Genome Sequencing Center for Infectious Disease"/>
            <person name="Wu L."/>
            <person name="Ma J."/>
        </authorList>
    </citation>
    <scope>NUCLEOTIDE SEQUENCE [LARGE SCALE GENOMIC DNA]</scope>
    <source>
        <strain evidence="6">JCM 9458</strain>
    </source>
</reference>
<dbReference type="Pfam" id="PF12697">
    <property type="entry name" value="Abhydrolase_6"/>
    <property type="match status" value="1"/>
</dbReference>
<evidence type="ECO:0000256" key="2">
    <source>
        <dbReference type="ARBA" id="ARBA00038115"/>
    </source>
</evidence>
<dbReference type="PANTHER" id="PTHR22946">
    <property type="entry name" value="DIENELACTONE HYDROLASE DOMAIN-CONTAINING PROTEIN-RELATED"/>
    <property type="match status" value="1"/>
</dbReference>
<sequence>MSGYAPAVSDPLITDPPTDALPPAATVPFPVPSAGLELLGVLHRPAGPGPHPVVVLLHGFPGNERNFDLAHAIRRAGYATLVFHYRGAWGSPGAFSWGNARQDAAAAVAALRDPDVVAEHGLDPARIALAGHSMGGFVALHTAATDPGIGAVASLAGFDFGIAAAEARSDPAARAAYVEDWAGALGPLAGTSSEALVDEMVAAPDEWRLTTLGPALAGRPVLLGAGSLDDVSPPDAHHDPLCDAYAEARLTSHVWPSDHALADHRVALARALITFLEDAL</sequence>
<comment type="similarity">
    <text evidence="2">Belongs to the AB hydrolase superfamily. FUS2 hydrolase family.</text>
</comment>
<gene>
    <name evidence="5" type="ORF">GCM10020369_56830</name>
</gene>
<feature type="domain" description="AB hydrolase-1" evidence="4">
    <location>
        <begin position="54"/>
        <end position="270"/>
    </location>
</feature>
<feature type="region of interest" description="Disordered" evidence="3">
    <location>
        <begin position="1"/>
        <end position="21"/>
    </location>
</feature>
<feature type="compositionally biased region" description="Low complexity" evidence="3">
    <location>
        <begin position="10"/>
        <end position="21"/>
    </location>
</feature>
<evidence type="ECO:0000256" key="3">
    <source>
        <dbReference type="SAM" id="MobiDB-lite"/>
    </source>
</evidence>
<evidence type="ECO:0000256" key="1">
    <source>
        <dbReference type="ARBA" id="ARBA00022801"/>
    </source>
</evidence>
<accession>A0ABP6T6T2</accession>
<dbReference type="InterPro" id="IPR050261">
    <property type="entry name" value="FrsA_esterase"/>
</dbReference>
<dbReference type="EMBL" id="BAAAYN010000040">
    <property type="protein sequence ID" value="GAA3393001.1"/>
    <property type="molecule type" value="Genomic_DNA"/>
</dbReference>
<evidence type="ECO:0000313" key="5">
    <source>
        <dbReference type="EMBL" id="GAA3393001.1"/>
    </source>
</evidence>
<evidence type="ECO:0000313" key="6">
    <source>
        <dbReference type="Proteomes" id="UP001501676"/>
    </source>
</evidence>
<dbReference type="PANTHER" id="PTHR22946:SF9">
    <property type="entry name" value="POLYKETIDE TRANSFERASE AF380"/>
    <property type="match status" value="1"/>
</dbReference>
<proteinExistence type="inferred from homology"/>
<dbReference type="Gene3D" id="3.40.50.1820">
    <property type="entry name" value="alpha/beta hydrolase"/>
    <property type="match status" value="1"/>
</dbReference>
<name>A0ABP6T6T2_9ACTN</name>
<dbReference type="InterPro" id="IPR029058">
    <property type="entry name" value="AB_hydrolase_fold"/>
</dbReference>
<keyword evidence="6" id="KW-1185">Reference proteome</keyword>
<dbReference type="SUPFAM" id="SSF53474">
    <property type="entry name" value="alpha/beta-Hydrolases"/>
    <property type="match status" value="1"/>
</dbReference>
<dbReference type="InterPro" id="IPR000073">
    <property type="entry name" value="AB_hydrolase_1"/>
</dbReference>
<evidence type="ECO:0000259" key="4">
    <source>
        <dbReference type="Pfam" id="PF12697"/>
    </source>
</evidence>